<organism evidence="1 2">
    <name type="scientific">Brassica campestris</name>
    <name type="common">Field mustard</name>
    <dbReference type="NCBI Taxonomy" id="3711"/>
    <lineage>
        <taxon>Eukaryota</taxon>
        <taxon>Viridiplantae</taxon>
        <taxon>Streptophyta</taxon>
        <taxon>Embryophyta</taxon>
        <taxon>Tracheophyta</taxon>
        <taxon>Spermatophyta</taxon>
        <taxon>Magnoliopsida</taxon>
        <taxon>eudicotyledons</taxon>
        <taxon>Gunneridae</taxon>
        <taxon>Pentapetalae</taxon>
        <taxon>rosids</taxon>
        <taxon>malvids</taxon>
        <taxon>Brassicales</taxon>
        <taxon>Brassicaceae</taxon>
        <taxon>Brassiceae</taxon>
        <taxon>Brassica</taxon>
    </lineage>
</organism>
<dbReference type="Proteomes" id="UP000694005">
    <property type="component" value="Chromosome A07"/>
</dbReference>
<dbReference type="AlphaFoldDB" id="A0A8D9HN84"/>
<feature type="non-terminal residue" evidence="1">
    <location>
        <position position="1"/>
    </location>
</feature>
<gene>
    <name evidence="1" type="ORF">BRAPAZ1V2_A07P03230.2</name>
</gene>
<evidence type="ECO:0000313" key="1">
    <source>
        <dbReference type="EMBL" id="CAG7900679.1"/>
    </source>
</evidence>
<protein>
    <submittedName>
        <fullName evidence="1">Uncharacterized protein</fullName>
    </submittedName>
</protein>
<dbReference type="Gramene" id="A07p03230.2_BraZ1">
    <property type="protein sequence ID" value="A07p03230.2_BraZ1.CDS.1"/>
    <property type="gene ID" value="A07g03230.2_BraZ1"/>
</dbReference>
<accession>A0A8D9HN84</accession>
<dbReference type="EMBL" id="LS974623">
    <property type="protein sequence ID" value="CAG7900679.1"/>
    <property type="molecule type" value="Genomic_DNA"/>
</dbReference>
<sequence length="45" mass="4991">AGPEEEQSSKEDLPLPDPKEAVPFRREICFFERGGEATVVCRVGN</sequence>
<reference evidence="1 2" key="1">
    <citation type="submission" date="2021-07" db="EMBL/GenBank/DDBJ databases">
        <authorList>
            <consortium name="Genoscope - CEA"/>
            <person name="William W."/>
        </authorList>
    </citation>
    <scope>NUCLEOTIDE SEQUENCE [LARGE SCALE GENOMIC DNA]</scope>
</reference>
<name>A0A8D9HN84_BRACM</name>
<evidence type="ECO:0000313" key="2">
    <source>
        <dbReference type="Proteomes" id="UP000694005"/>
    </source>
</evidence>
<proteinExistence type="predicted"/>